<feature type="transmembrane region" description="Helical" evidence="2">
    <location>
        <begin position="388"/>
        <end position="410"/>
    </location>
</feature>
<keyword evidence="2" id="KW-0812">Transmembrane</keyword>
<reference evidence="3" key="1">
    <citation type="journal article" date="2021" name="G3 (Bethesda)">
        <title>Genomic diversity, chromosomal rearrangements, and interspecies hybridization in the ogataea polymorpha species complex.</title>
        <authorList>
            <person name="Hanson S.J."/>
            <person name="Cinneide E.O."/>
            <person name="Salzberg L.I."/>
            <person name="Wolfe K.H."/>
            <person name="McGowan J."/>
            <person name="Fitzpatrick D.A."/>
            <person name="Matlin K."/>
        </authorList>
    </citation>
    <scope>NUCLEOTIDE SEQUENCE</scope>
    <source>
        <strain evidence="3">83-405-1</strain>
    </source>
</reference>
<feature type="compositionally biased region" description="Polar residues" evidence="1">
    <location>
        <begin position="1"/>
        <end position="10"/>
    </location>
</feature>
<dbReference type="Pfam" id="PF06772">
    <property type="entry name" value="LtrA"/>
    <property type="match status" value="1"/>
</dbReference>
<feature type="region of interest" description="Disordered" evidence="1">
    <location>
        <begin position="1"/>
        <end position="27"/>
    </location>
</feature>
<protein>
    <submittedName>
        <fullName evidence="3">Uncharacterized protein</fullName>
    </submittedName>
</protein>
<feature type="transmembrane region" description="Helical" evidence="2">
    <location>
        <begin position="459"/>
        <end position="479"/>
    </location>
</feature>
<comment type="caution">
    <text evidence="3">The sequence shown here is derived from an EMBL/GenBank/DDBJ whole genome shotgun (WGS) entry which is preliminary data.</text>
</comment>
<dbReference type="EMBL" id="JAHLUH010000015">
    <property type="protein sequence ID" value="KAG7724762.1"/>
    <property type="molecule type" value="Genomic_DNA"/>
</dbReference>
<feature type="transmembrane region" description="Helical" evidence="2">
    <location>
        <begin position="287"/>
        <end position="305"/>
    </location>
</feature>
<dbReference type="PANTHER" id="PTHR36840">
    <property type="entry name" value="BLL5714 PROTEIN"/>
    <property type="match status" value="1"/>
</dbReference>
<feature type="transmembrane region" description="Helical" evidence="2">
    <location>
        <begin position="183"/>
        <end position="205"/>
    </location>
</feature>
<sequence length="483" mass="54934">MAKQSSSLSEPQVADSERVAQSDSEFQDDLSYRHVNLESEDEEDFDAFVQKYGAVKVQYIKKPKVRSWFINKPYALNFFYNGTLYRTRSERGESGKVELFLDLLYVGIVAKLAASATHEHTGTSLLKYVLFFAPIWQVWSDIKDFMNYYFNEDLLQKIYILWILALLLVYTNGTNYMLESNKANATVVVPYILCRLSLGISLLVYSVYVPQHRHQNILYGSLIIVTCCLWIPVIFVSVRAKVGLSFMNLFLENASWCVSYHPYTKKLLKLKYSTAINIEHEVERFGAFYVIAIGEFLYNIVATTAERNFGVGVTEKIGRAIILLLIAYCLLWLYFNGDGSKRAVHACRRSGNTAFLWFFLHMPLISSLILCADAAADLCYEDEIENIGLSYYFTGALCVSLFCLYGLAILDKSIDDETGGEGRNCSRHYLPKFWRLLPRLPVGVIIVCLSVAKLEITKLFGTTMALLVALLAYEIAMSMDSSW</sequence>
<keyword evidence="2" id="KW-1133">Transmembrane helix</keyword>
<dbReference type="InterPro" id="IPR010640">
    <property type="entry name" value="Low_temperature_requirement_A"/>
</dbReference>
<evidence type="ECO:0000313" key="4">
    <source>
        <dbReference type="Proteomes" id="UP000738402"/>
    </source>
</evidence>
<evidence type="ECO:0000256" key="2">
    <source>
        <dbReference type="SAM" id="Phobius"/>
    </source>
</evidence>
<proteinExistence type="predicted"/>
<organism evidence="3 4">
    <name type="scientific">Ogataea haglerorum</name>
    <dbReference type="NCBI Taxonomy" id="1937702"/>
    <lineage>
        <taxon>Eukaryota</taxon>
        <taxon>Fungi</taxon>
        <taxon>Dikarya</taxon>
        <taxon>Ascomycota</taxon>
        <taxon>Saccharomycotina</taxon>
        <taxon>Pichiomycetes</taxon>
        <taxon>Pichiales</taxon>
        <taxon>Pichiaceae</taxon>
        <taxon>Ogataea</taxon>
    </lineage>
</organism>
<dbReference type="Proteomes" id="UP000738402">
    <property type="component" value="Unassembled WGS sequence"/>
</dbReference>
<feature type="transmembrane region" description="Helical" evidence="2">
    <location>
        <begin position="217"/>
        <end position="238"/>
    </location>
</feature>
<name>A0AAN6D2L4_9ASCO</name>
<accession>A0AAN6D2L4</accession>
<evidence type="ECO:0000256" key="1">
    <source>
        <dbReference type="SAM" id="MobiDB-lite"/>
    </source>
</evidence>
<keyword evidence="2" id="KW-0472">Membrane</keyword>
<dbReference type="AlphaFoldDB" id="A0AAN6D2L4"/>
<evidence type="ECO:0000313" key="3">
    <source>
        <dbReference type="EMBL" id="KAG7724762.1"/>
    </source>
</evidence>
<dbReference type="PANTHER" id="PTHR36840:SF1">
    <property type="entry name" value="BLL5714 PROTEIN"/>
    <property type="match status" value="1"/>
</dbReference>
<feature type="transmembrane region" description="Helical" evidence="2">
    <location>
        <begin position="355"/>
        <end position="376"/>
    </location>
</feature>
<feature type="transmembrane region" description="Helical" evidence="2">
    <location>
        <begin position="154"/>
        <end position="171"/>
    </location>
</feature>
<gene>
    <name evidence="3" type="ORF">KL933_004584</name>
</gene>
<feature type="transmembrane region" description="Helical" evidence="2">
    <location>
        <begin position="317"/>
        <end position="335"/>
    </location>
</feature>